<dbReference type="AlphaFoldDB" id="L0DNJ6"/>
<dbReference type="PANTHER" id="PTHR46017">
    <property type="entry name" value="ALPHA-MANNOSIDASE 2C1"/>
    <property type="match status" value="1"/>
</dbReference>
<evidence type="ECO:0000313" key="3">
    <source>
        <dbReference type="EMBL" id="AGA30408.1"/>
    </source>
</evidence>
<dbReference type="InterPro" id="IPR027291">
    <property type="entry name" value="Glyco_hydro_38_N_sf"/>
</dbReference>
<dbReference type="InterPro" id="IPR000602">
    <property type="entry name" value="Glyco_hydro_38_N"/>
</dbReference>
<evidence type="ECO:0000256" key="1">
    <source>
        <dbReference type="SAM" id="MobiDB-lite"/>
    </source>
</evidence>
<feature type="region of interest" description="Disordered" evidence="1">
    <location>
        <begin position="1"/>
        <end position="25"/>
    </location>
</feature>
<dbReference type="EMBL" id="CP003364">
    <property type="protein sequence ID" value="AGA30408.1"/>
    <property type="molecule type" value="Genomic_DNA"/>
</dbReference>
<dbReference type="PANTHER" id="PTHR46017:SF1">
    <property type="entry name" value="ALPHA-MANNOSIDASE 2C1"/>
    <property type="match status" value="1"/>
</dbReference>
<reference evidence="3 4" key="1">
    <citation type="submission" date="2012-02" db="EMBL/GenBank/DDBJ databases">
        <title>Complete sequence of chromosome of Singulisphaera acidiphila DSM 18658.</title>
        <authorList>
            <consortium name="US DOE Joint Genome Institute (JGI-PGF)"/>
            <person name="Lucas S."/>
            <person name="Copeland A."/>
            <person name="Lapidus A."/>
            <person name="Glavina del Rio T."/>
            <person name="Dalin E."/>
            <person name="Tice H."/>
            <person name="Bruce D."/>
            <person name="Goodwin L."/>
            <person name="Pitluck S."/>
            <person name="Peters L."/>
            <person name="Ovchinnikova G."/>
            <person name="Chertkov O."/>
            <person name="Kyrpides N."/>
            <person name="Mavromatis K."/>
            <person name="Ivanova N."/>
            <person name="Brettin T."/>
            <person name="Detter J.C."/>
            <person name="Han C."/>
            <person name="Larimer F."/>
            <person name="Land M."/>
            <person name="Hauser L."/>
            <person name="Markowitz V."/>
            <person name="Cheng J.-F."/>
            <person name="Hugenholtz P."/>
            <person name="Woyke T."/>
            <person name="Wu D."/>
            <person name="Tindall B."/>
            <person name="Pomrenke H."/>
            <person name="Brambilla E."/>
            <person name="Klenk H.-P."/>
            <person name="Eisen J.A."/>
        </authorList>
    </citation>
    <scope>NUCLEOTIDE SEQUENCE [LARGE SCALE GENOMIC DNA]</scope>
    <source>
        <strain evidence="4">ATCC BAA-1392 / DSM 18658 / VKM B-2454 / MOB10</strain>
    </source>
</reference>
<organism evidence="3 4">
    <name type="scientific">Singulisphaera acidiphila (strain ATCC BAA-1392 / DSM 18658 / VKM B-2454 / MOB10)</name>
    <dbReference type="NCBI Taxonomy" id="886293"/>
    <lineage>
        <taxon>Bacteria</taxon>
        <taxon>Pseudomonadati</taxon>
        <taxon>Planctomycetota</taxon>
        <taxon>Planctomycetia</taxon>
        <taxon>Isosphaerales</taxon>
        <taxon>Isosphaeraceae</taxon>
        <taxon>Singulisphaera</taxon>
    </lineage>
</organism>
<keyword evidence="3" id="KW-0378">Hydrolase</keyword>
<sequence>MSMPSPESAEPQTEAPSPPVPEGGHWSLIALVSHDGVEPPANLSESEALGIWCARSVLWHPALLAQTQMLPRIESIDAPTSPGPRELRVVAAGVLDRLPSGYQTQAEDAGAIVVEGGADRLALVRDLLARINAVAPALDTENEGLITAANDFLALGTARWMLRDLTIAMGHADALDTESLEREVLAGALAWCQGDHPAATNRLRAAFELLTQARERFYPVDAYIVDVCLLDPSTPPGSLTDALKARAPVTFLAPALAVEKLAESDPEAIASVREAITEGWADVVGGSYTESEEPLLPMESVLWQFRRGAEVYRRHLDDRNVETLARRRFSLYPELPQLAKRFGFRFAVHLGFDAGRFPIRPEAKRLWEGPDGTSLETLTRPPLGADRSAQGMFIPWRLATSMKDDHVATLPFVHWPNPVAPWYLDLRRVSAFSPVLARWVTLNDYFHLTDRPYETFRPEHDQYVTPYLAQAVARRDERPISRKAVHARLRARLEALNATRALERAVLGTAPDPQTRAEEVSTLDLETSLETGQVDEVHSALERAIPDAASRLAVAIQGETSEARPGFFVFNPLGVARRAAVLLPDAALDLRPEGPLRAAQFTDEGVWAVVDLPAFGYAWVPRDADLAATPTTPGVLSVRGRLLGNESMAVEIDPTSGGIRSIRTPTEEVARLGQQLVVSGLVASDGSPVSTKMREESFEVEYGGPALVQAISRGVIVDPRDDRRLASFTQRYRLWTGRPILELDVTLNDLDPDWLARSAQADPWAHNLACRWAWPDPNSMLRRTCFFSPEVTEADRPETPDALDISTRRQRTALLFGSLAHHRRHGQRMLDTLLIAGRETERNFRLGVVLDLEHPFHASMDFIAPAPVVPTESGPPRTGPTGWLFQLDNKAVAATRLEPLENTGDNHGWGVVFHLFETAGRPARCRLRLFRNPVWARQTDFHHELVVDLPIEEDSILIDLTPHEMARIEVTLG</sequence>
<dbReference type="GO" id="GO:0006013">
    <property type="term" value="P:mannose metabolic process"/>
    <property type="evidence" value="ECO:0007669"/>
    <property type="project" value="InterPro"/>
</dbReference>
<evidence type="ECO:0000313" key="4">
    <source>
        <dbReference type="Proteomes" id="UP000010798"/>
    </source>
</evidence>
<feature type="domain" description="Glycoside hydrolase family 38 N-terminal" evidence="2">
    <location>
        <begin position="255"/>
        <end position="378"/>
    </location>
</feature>
<dbReference type="RefSeq" id="WP_015249492.1">
    <property type="nucleotide sequence ID" value="NC_019892.1"/>
</dbReference>
<dbReference type="GO" id="GO:0009313">
    <property type="term" value="P:oligosaccharide catabolic process"/>
    <property type="evidence" value="ECO:0007669"/>
    <property type="project" value="TreeGrafter"/>
</dbReference>
<dbReference type="HOGENOM" id="CLU_313017_0_0_0"/>
<accession>L0DNJ6</accession>
<dbReference type="SUPFAM" id="SSF88713">
    <property type="entry name" value="Glycoside hydrolase/deacetylase"/>
    <property type="match status" value="1"/>
</dbReference>
<dbReference type="SUPFAM" id="SSF74650">
    <property type="entry name" value="Galactose mutarotase-like"/>
    <property type="match status" value="1"/>
</dbReference>
<dbReference type="KEGG" id="saci:Sinac_6326"/>
<dbReference type="STRING" id="886293.Sinac_6326"/>
<dbReference type="eggNOG" id="COG0383">
    <property type="taxonomic scope" value="Bacteria"/>
</dbReference>
<dbReference type="GO" id="GO:0030246">
    <property type="term" value="F:carbohydrate binding"/>
    <property type="evidence" value="ECO:0007669"/>
    <property type="project" value="InterPro"/>
</dbReference>
<dbReference type="OrthoDB" id="222074at2"/>
<dbReference type="InterPro" id="IPR011013">
    <property type="entry name" value="Gal_mutarotase_sf_dom"/>
</dbReference>
<name>L0DNJ6_SINAD</name>
<dbReference type="Gene3D" id="3.20.110.10">
    <property type="entry name" value="Glycoside hydrolase 38, N terminal domain"/>
    <property type="match status" value="1"/>
</dbReference>
<dbReference type="InterPro" id="IPR011330">
    <property type="entry name" value="Glyco_hydro/deAcase_b/a-brl"/>
</dbReference>
<evidence type="ECO:0000259" key="2">
    <source>
        <dbReference type="Pfam" id="PF01074"/>
    </source>
</evidence>
<dbReference type="Pfam" id="PF01074">
    <property type="entry name" value="Glyco_hydro_38N"/>
    <property type="match status" value="1"/>
</dbReference>
<dbReference type="GO" id="GO:0004559">
    <property type="term" value="F:alpha-mannosidase activity"/>
    <property type="evidence" value="ECO:0007669"/>
    <property type="project" value="InterPro"/>
</dbReference>
<protein>
    <submittedName>
        <fullName evidence="3">Glycosyl hydrolases family 38</fullName>
    </submittedName>
</protein>
<gene>
    <name evidence="3" type="ordered locus">Sinac_6326</name>
</gene>
<proteinExistence type="predicted"/>
<keyword evidence="4" id="KW-1185">Reference proteome</keyword>
<dbReference type="Proteomes" id="UP000010798">
    <property type="component" value="Chromosome"/>
</dbReference>